<keyword evidence="3 4" id="KW-0620">Polyamine biosynthesis</keyword>
<evidence type="ECO:0000256" key="2">
    <source>
        <dbReference type="ARBA" id="ARBA00022679"/>
    </source>
</evidence>
<dbReference type="Pfam" id="PF01564">
    <property type="entry name" value="Spermine_synth"/>
    <property type="match status" value="1"/>
</dbReference>
<feature type="transmembrane region" description="Helical" evidence="5">
    <location>
        <begin position="210"/>
        <end position="230"/>
    </location>
</feature>
<dbReference type="PANTHER" id="PTHR43317:SF1">
    <property type="entry name" value="THERMOSPERMINE SYNTHASE ACAULIS5"/>
    <property type="match status" value="1"/>
</dbReference>
<evidence type="ECO:0000256" key="3">
    <source>
        <dbReference type="ARBA" id="ARBA00023115"/>
    </source>
</evidence>
<feature type="transmembrane region" description="Helical" evidence="5">
    <location>
        <begin position="242"/>
        <end position="265"/>
    </location>
</feature>
<feature type="transmembrane region" description="Helical" evidence="5">
    <location>
        <begin position="110"/>
        <end position="133"/>
    </location>
</feature>
<organism evidence="7 8">
    <name type="scientific">Eubacterium uniforme</name>
    <dbReference type="NCBI Taxonomy" id="39495"/>
    <lineage>
        <taxon>Bacteria</taxon>
        <taxon>Bacillati</taxon>
        <taxon>Bacillota</taxon>
        <taxon>Clostridia</taxon>
        <taxon>Eubacteriales</taxon>
        <taxon>Eubacteriaceae</taxon>
        <taxon>Eubacterium</taxon>
    </lineage>
</organism>
<dbReference type="GO" id="GO:0016740">
    <property type="term" value="F:transferase activity"/>
    <property type="evidence" value="ECO:0007669"/>
    <property type="project" value="UniProtKB-UniRule"/>
</dbReference>
<protein>
    <submittedName>
        <fullName evidence="7">Spermidine synthase</fullName>
    </submittedName>
</protein>
<proteinExistence type="inferred from homology"/>
<name>A0A1T4VA12_9FIRM</name>
<feature type="transmembrane region" description="Helical" evidence="5">
    <location>
        <begin position="68"/>
        <end position="89"/>
    </location>
</feature>
<gene>
    <name evidence="7" type="ORF">SAMN02745111_00556</name>
</gene>
<dbReference type="PANTHER" id="PTHR43317">
    <property type="entry name" value="THERMOSPERMINE SYNTHASE ACAULIS5"/>
    <property type="match status" value="1"/>
</dbReference>
<dbReference type="NCBIfam" id="NF037959">
    <property type="entry name" value="MFS_SpdSyn"/>
    <property type="match status" value="1"/>
</dbReference>
<evidence type="ECO:0000256" key="1">
    <source>
        <dbReference type="ARBA" id="ARBA00007867"/>
    </source>
</evidence>
<accession>A0A1T4VA12</accession>
<dbReference type="InterPro" id="IPR036259">
    <property type="entry name" value="MFS_trans_sf"/>
</dbReference>
<dbReference type="SUPFAM" id="SSF53335">
    <property type="entry name" value="S-adenosyl-L-methionine-dependent methyltransferases"/>
    <property type="match status" value="1"/>
</dbReference>
<keyword evidence="2 4" id="KW-0808">Transferase</keyword>
<dbReference type="AlphaFoldDB" id="A0A1T4VA12"/>
<dbReference type="PROSITE" id="PS51006">
    <property type="entry name" value="PABS_2"/>
    <property type="match status" value="1"/>
</dbReference>
<evidence type="ECO:0000313" key="7">
    <source>
        <dbReference type="EMBL" id="SKA61767.1"/>
    </source>
</evidence>
<dbReference type="EMBL" id="FUXZ01000003">
    <property type="protein sequence ID" value="SKA61767.1"/>
    <property type="molecule type" value="Genomic_DNA"/>
</dbReference>
<dbReference type="CDD" id="cd02440">
    <property type="entry name" value="AdoMet_MTases"/>
    <property type="match status" value="1"/>
</dbReference>
<dbReference type="STRING" id="39495.SAMN02745111_00556"/>
<dbReference type="SUPFAM" id="SSF103473">
    <property type="entry name" value="MFS general substrate transporter"/>
    <property type="match status" value="1"/>
</dbReference>
<evidence type="ECO:0000259" key="6">
    <source>
        <dbReference type="PROSITE" id="PS51006"/>
    </source>
</evidence>
<feature type="transmembrane region" description="Helical" evidence="5">
    <location>
        <begin position="36"/>
        <end position="56"/>
    </location>
</feature>
<dbReference type="InterPro" id="IPR030374">
    <property type="entry name" value="PABS"/>
</dbReference>
<dbReference type="Proteomes" id="UP000190814">
    <property type="component" value="Unassembled WGS sequence"/>
</dbReference>
<evidence type="ECO:0000256" key="5">
    <source>
        <dbReference type="SAM" id="Phobius"/>
    </source>
</evidence>
<feature type="transmembrane region" description="Helical" evidence="5">
    <location>
        <begin position="180"/>
        <end position="204"/>
    </location>
</feature>
<feature type="active site" description="Proton acceptor" evidence="4">
    <location>
        <position position="404"/>
    </location>
</feature>
<keyword evidence="5" id="KW-0472">Membrane</keyword>
<keyword evidence="8" id="KW-1185">Reference proteome</keyword>
<keyword evidence="5" id="KW-0812">Transmembrane</keyword>
<sequence length="563" mass="63483">MENEKVELTEKVETTEKIVKDKESVNRNNRLLNNKLFLYLTEFFSGMAVMAVELGASRLLAPYFSSSQIVWTIIIGTIMIAMALGNIYGGRYADKNPDPDKLYGRIIISGIWIALIPVLGKYIIVAISAILIFTVNSNFLIIAGFIACMVIFVFPLFLLGTVTPSLVKYTTDSLDDNAKVVGNLGAANTIGSIIGTFVPTFISIPAVGTSITFLVFAGILLVISFGYFLIGKQNNSKRRLTSLTIFGIVYIVACIFGHNNSYAFWENKLTYEGESIYNYLQVYEDEDEVALSTNVLFGVQSVYMKDKKLTGMYYDIAMASLYFSDVKRKENLDILVLGMGTGTYATQSNRYFDNLNIEGVEIDKKIIDLSRKHFDLDKNVKVTEYDGRAFLNVNKKKYDVIMVDAYQDITIPFQMSSVEFFDKVREHLTDDGVMVVNINMRSDKKGSINNYLEDTIAQVFKNVYTVKVDNSTNVELFAGNNKDMLKVFNENVSLEDNEELIELLESITNRLEEYEAGNLILTDDKAPVELLGIDIIDDLIKDEVEYYREIYKKDGIKGLIDQL</sequence>
<feature type="transmembrane region" description="Helical" evidence="5">
    <location>
        <begin position="139"/>
        <end position="159"/>
    </location>
</feature>
<keyword evidence="5" id="KW-1133">Transmembrane helix</keyword>
<dbReference type="InterPro" id="IPR029063">
    <property type="entry name" value="SAM-dependent_MTases_sf"/>
</dbReference>
<evidence type="ECO:0000313" key="8">
    <source>
        <dbReference type="Proteomes" id="UP000190814"/>
    </source>
</evidence>
<dbReference type="Gene3D" id="3.40.50.150">
    <property type="entry name" value="Vaccinia Virus protein VP39"/>
    <property type="match status" value="1"/>
</dbReference>
<reference evidence="7 8" key="1">
    <citation type="submission" date="2017-02" db="EMBL/GenBank/DDBJ databases">
        <authorList>
            <person name="Peterson S.W."/>
        </authorList>
    </citation>
    <scope>NUCLEOTIDE SEQUENCE [LARGE SCALE GENOMIC DNA]</scope>
    <source>
        <strain evidence="7 8">ATCC 35992</strain>
    </source>
</reference>
<dbReference type="GO" id="GO:0006596">
    <property type="term" value="P:polyamine biosynthetic process"/>
    <property type="evidence" value="ECO:0007669"/>
    <property type="project" value="UniProtKB-UniRule"/>
</dbReference>
<feature type="domain" description="PABS" evidence="6">
    <location>
        <begin position="248"/>
        <end position="491"/>
    </location>
</feature>
<dbReference type="Gene3D" id="1.20.1250.20">
    <property type="entry name" value="MFS general substrate transporter like domains"/>
    <property type="match status" value="1"/>
</dbReference>
<dbReference type="RefSeq" id="WP_078765444.1">
    <property type="nucleotide sequence ID" value="NZ_FUXZ01000003.1"/>
</dbReference>
<evidence type="ECO:0000256" key="4">
    <source>
        <dbReference type="PROSITE-ProRule" id="PRU00354"/>
    </source>
</evidence>
<comment type="similarity">
    <text evidence="1">Belongs to the spermidine/spermine synthase family.</text>
</comment>